<proteinExistence type="predicted"/>
<dbReference type="HOGENOM" id="CLU_852725_0_0_1"/>
<evidence type="ECO:0000313" key="1">
    <source>
        <dbReference type="EMBL" id="ETW85080.1"/>
    </source>
</evidence>
<dbReference type="RefSeq" id="XP_009541966.1">
    <property type="nucleotide sequence ID" value="XM_009543671.1"/>
</dbReference>
<keyword evidence="2" id="KW-1185">Reference proteome</keyword>
<protein>
    <submittedName>
        <fullName evidence="1">Uncharacterized protein</fullName>
    </submittedName>
</protein>
<dbReference type="Proteomes" id="UP000030671">
    <property type="component" value="Unassembled WGS sequence"/>
</dbReference>
<dbReference type="KEGG" id="hir:HETIRDRAFT_448317"/>
<dbReference type="AlphaFoldDB" id="W4KIE0"/>
<accession>W4KIE0</accession>
<dbReference type="InterPro" id="IPR029058">
    <property type="entry name" value="AB_hydrolase_fold"/>
</dbReference>
<organism evidence="1 2">
    <name type="scientific">Heterobasidion irregulare (strain TC 32-1)</name>
    <dbReference type="NCBI Taxonomy" id="747525"/>
    <lineage>
        <taxon>Eukaryota</taxon>
        <taxon>Fungi</taxon>
        <taxon>Dikarya</taxon>
        <taxon>Basidiomycota</taxon>
        <taxon>Agaricomycotina</taxon>
        <taxon>Agaricomycetes</taxon>
        <taxon>Russulales</taxon>
        <taxon>Bondarzewiaceae</taxon>
        <taxon>Heterobasidion</taxon>
        <taxon>Heterobasidion annosum species complex</taxon>
    </lineage>
</organism>
<reference evidence="1 2" key="1">
    <citation type="journal article" date="2012" name="New Phytol.">
        <title>Insight into trade-off between wood decay and parasitism from the genome of a fungal forest pathogen.</title>
        <authorList>
            <person name="Olson A."/>
            <person name="Aerts A."/>
            <person name="Asiegbu F."/>
            <person name="Belbahri L."/>
            <person name="Bouzid O."/>
            <person name="Broberg A."/>
            <person name="Canback B."/>
            <person name="Coutinho P.M."/>
            <person name="Cullen D."/>
            <person name="Dalman K."/>
            <person name="Deflorio G."/>
            <person name="van Diepen L.T."/>
            <person name="Dunand C."/>
            <person name="Duplessis S."/>
            <person name="Durling M."/>
            <person name="Gonthier P."/>
            <person name="Grimwood J."/>
            <person name="Fossdal C.G."/>
            <person name="Hansson D."/>
            <person name="Henrissat B."/>
            <person name="Hietala A."/>
            <person name="Himmelstrand K."/>
            <person name="Hoffmeister D."/>
            <person name="Hogberg N."/>
            <person name="James T.Y."/>
            <person name="Karlsson M."/>
            <person name="Kohler A."/>
            <person name="Kues U."/>
            <person name="Lee Y.H."/>
            <person name="Lin Y.C."/>
            <person name="Lind M."/>
            <person name="Lindquist E."/>
            <person name="Lombard V."/>
            <person name="Lucas S."/>
            <person name="Lunden K."/>
            <person name="Morin E."/>
            <person name="Murat C."/>
            <person name="Park J."/>
            <person name="Raffaello T."/>
            <person name="Rouze P."/>
            <person name="Salamov A."/>
            <person name="Schmutz J."/>
            <person name="Solheim H."/>
            <person name="Stahlberg J."/>
            <person name="Velez H."/>
            <person name="de Vries R.P."/>
            <person name="Wiebenga A."/>
            <person name="Woodward S."/>
            <person name="Yakovlev I."/>
            <person name="Garbelotto M."/>
            <person name="Martin F."/>
            <person name="Grigoriev I.V."/>
            <person name="Stenlid J."/>
        </authorList>
    </citation>
    <scope>NUCLEOTIDE SEQUENCE [LARGE SCALE GENOMIC DNA]</scope>
    <source>
        <strain evidence="1 2">TC 32-1</strain>
    </source>
</reference>
<dbReference type="Gene3D" id="3.40.50.1820">
    <property type="entry name" value="alpha/beta hydrolase"/>
    <property type="match status" value="1"/>
</dbReference>
<dbReference type="OrthoDB" id="426718at2759"/>
<gene>
    <name evidence="1" type="ORF">HETIRDRAFT_448317</name>
</gene>
<dbReference type="InParanoid" id="W4KIE0"/>
<dbReference type="EMBL" id="KI925455">
    <property type="protein sequence ID" value="ETW85080.1"/>
    <property type="molecule type" value="Genomic_DNA"/>
</dbReference>
<dbReference type="GeneID" id="20675846"/>
<dbReference type="SUPFAM" id="SSF53474">
    <property type="entry name" value="alpha/beta-Hydrolases"/>
    <property type="match status" value="1"/>
</dbReference>
<dbReference type="eggNOG" id="ENOG502RCVD">
    <property type="taxonomic scope" value="Eukaryota"/>
</dbReference>
<sequence>MTIGASGQVCASTQSGRASQNLAAVVGAFARAFENGEISLPQVKEALDGLAVSSDEEESDAVDLSFAITLESWTRDEFNTPLVPYARFSVWAAAEVYSLQTQDAISSFKSGARALLISAQPTSAELIDASPEKYWKNTENWASFKDTATGALCLSVRGTATSGFLQSFADNMTSIDANAYNTTLFDNKVHRGFLDVVQAVYSDVRLIRQEEEQPSSCIASFTLKILAFSTNAVDAVHCITFDSAAIASVPNPISSGCPTNRVIFFVNLKDPVPRADLAYALWVVDALGKYLTRITDDSKMPAYTPLPPQLLFPGGEMVLLDGDGDAAENLTPSMLQSLAFLDLQAHGKKEYVRVVQSVFASLK</sequence>
<name>W4KIE0_HETIT</name>
<evidence type="ECO:0000313" key="2">
    <source>
        <dbReference type="Proteomes" id="UP000030671"/>
    </source>
</evidence>